<protein>
    <submittedName>
        <fullName evidence="2">Extracellular solute-binding protein</fullName>
    </submittedName>
</protein>
<dbReference type="PANTHER" id="PTHR43649">
    <property type="entry name" value="ARABINOSE-BINDING PROTEIN-RELATED"/>
    <property type="match status" value="1"/>
</dbReference>
<evidence type="ECO:0000313" key="2">
    <source>
        <dbReference type="EMBL" id="QNP54886.1"/>
    </source>
</evidence>
<name>A0A7H0H2X0_9ACTN</name>
<dbReference type="Proteomes" id="UP000516117">
    <property type="component" value="Chromosome"/>
</dbReference>
<dbReference type="PANTHER" id="PTHR43649:SF12">
    <property type="entry name" value="DIACETYLCHITOBIOSE BINDING PROTEIN DASA"/>
    <property type="match status" value="1"/>
</dbReference>
<dbReference type="PROSITE" id="PS51257">
    <property type="entry name" value="PROKAR_LIPOPROTEIN"/>
    <property type="match status" value="1"/>
</dbReference>
<gene>
    <name evidence="2" type="ORF">H9L22_11355</name>
</gene>
<dbReference type="SUPFAM" id="SSF53850">
    <property type="entry name" value="Periplasmic binding protein-like II"/>
    <property type="match status" value="1"/>
</dbReference>
<keyword evidence="1" id="KW-0732">Signal</keyword>
<reference evidence="2 3" key="1">
    <citation type="submission" date="2020-08" db="EMBL/GenBank/DDBJ databases">
        <title>Genome sequence of Tessaracoccus defluvii JCM 17540T.</title>
        <authorList>
            <person name="Hyun D.-W."/>
            <person name="Bae J.-W."/>
        </authorList>
    </citation>
    <scope>NUCLEOTIDE SEQUENCE [LARGE SCALE GENOMIC DNA]</scope>
    <source>
        <strain evidence="2 3">JCM 17540</strain>
    </source>
</reference>
<evidence type="ECO:0000256" key="1">
    <source>
        <dbReference type="SAM" id="SignalP"/>
    </source>
</evidence>
<dbReference type="EMBL" id="CP060789">
    <property type="protein sequence ID" value="QNP54886.1"/>
    <property type="molecule type" value="Genomic_DNA"/>
</dbReference>
<feature type="chain" id="PRO_5039610473" evidence="1">
    <location>
        <begin position="27"/>
        <end position="419"/>
    </location>
</feature>
<feature type="signal peptide" evidence="1">
    <location>
        <begin position="1"/>
        <end position="26"/>
    </location>
</feature>
<evidence type="ECO:0000313" key="3">
    <source>
        <dbReference type="Proteomes" id="UP000516117"/>
    </source>
</evidence>
<dbReference type="Gene3D" id="3.40.190.10">
    <property type="entry name" value="Periplasmic binding protein-like II"/>
    <property type="match status" value="2"/>
</dbReference>
<accession>A0A7H0H2X0</accession>
<proteinExistence type="predicted"/>
<sequence>MDAPKKVSRLITTVAAIGALSLTLTACGGDGGGAGADGTTTITYLSWNNEEQATPVIEAFEAANPDVKVEVSFAPPVAEYIQTLQTRIVGNQAPDVFRIAPENRVALIGEGHVADLSDLSFVDTLGEANRRAYTSDGKLYGASFGAWEAGVVYNKDLLAEVGVTEPPTDWDAFIELCKKLEAAGINSYTEAVDDIPRIPQGFFGDQYAVEGAPESEGVIFDGESTFADEWTEALTQWKRIYDEGIVGMETVSLTGQQVRDEFIAGNVAMFITGPWDLPALDESGVNFGMQFQPGIDGGTYGAGASDPGFAISAKTEGAKRDASVKLLEWLATPEALALQSEHWGSMSTSTAYDTEVNPVYQTIYAEGLKESKFYLSMEHWKRGADAIQVEATAQFQQMVQGQITPRQVGEALDVKLGNL</sequence>
<dbReference type="InterPro" id="IPR006059">
    <property type="entry name" value="SBP"/>
</dbReference>
<dbReference type="AlphaFoldDB" id="A0A7H0H2X0"/>
<dbReference type="KEGG" id="tdf:H9L22_11355"/>
<dbReference type="InterPro" id="IPR050490">
    <property type="entry name" value="Bact_solute-bd_prot1"/>
</dbReference>
<keyword evidence="3" id="KW-1185">Reference proteome</keyword>
<dbReference type="RefSeq" id="WP_187720022.1">
    <property type="nucleotide sequence ID" value="NZ_BAABBL010000004.1"/>
</dbReference>
<dbReference type="Pfam" id="PF13416">
    <property type="entry name" value="SBP_bac_8"/>
    <property type="match status" value="1"/>
</dbReference>
<organism evidence="2 3">
    <name type="scientific">Tessaracoccus defluvii</name>
    <dbReference type="NCBI Taxonomy" id="1285901"/>
    <lineage>
        <taxon>Bacteria</taxon>
        <taxon>Bacillati</taxon>
        <taxon>Actinomycetota</taxon>
        <taxon>Actinomycetes</taxon>
        <taxon>Propionibacteriales</taxon>
        <taxon>Propionibacteriaceae</taxon>
        <taxon>Tessaracoccus</taxon>
    </lineage>
</organism>